<organism evidence="1 2">
    <name type="scientific">Streptomyces tremellae</name>
    <dbReference type="NCBI Taxonomy" id="1124239"/>
    <lineage>
        <taxon>Bacteria</taxon>
        <taxon>Bacillati</taxon>
        <taxon>Actinomycetota</taxon>
        <taxon>Actinomycetes</taxon>
        <taxon>Kitasatosporales</taxon>
        <taxon>Streptomycetaceae</taxon>
        <taxon>Streptomyces</taxon>
    </lineage>
</organism>
<sequence>MPPRTGIVTAATREAGAATRFGATAAGVPAVPRARGAGHLDHSAPLLRVERLSGRKNELPAGE</sequence>
<evidence type="ECO:0000313" key="2">
    <source>
        <dbReference type="Proteomes" id="UP001499884"/>
    </source>
</evidence>
<accession>A0ABP7DQN1</accession>
<comment type="caution">
    <text evidence="1">The sequence shown here is derived from an EMBL/GenBank/DDBJ whole genome shotgun (WGS) entry which is preliminary data.</text>
</comment>
<dbReference type="Proteomes" id="UP001499884">
    <property type="component" value="Unassembled WGS sequence"/>
</dbReference>
<proteinExistence type="predicted"/>
<dbReference type="RefSeq" id="WP_345639924.1">
    <property type="nucleotide sequence ID" value="NZ_BAABEP010000001.1"/>
</dbReference>
<keyword evidence="2" id="KW-1185">Reference proteome</keyword>
<name>A0ABP7DQN1_9ACTN</name>
<reference evidence="2" key="1">
    <citation type="journal article" date="2019" name="Int. J. Syst. Evol. Microbiol.">
        <title>The Global Catalogue of Microorganisms (GCM) 10K type strain sequencing project: providing services to taxonomists for standard genome sequencing and annotation.</title>
        <authorList>
            <consortium name="The Broad Institute Genomics Platform"/>
            <consortium name="The Broad Institute Genome Sequencing Center for Infectious Disease"/>
            <person name="Wu L."/>
            <person name="Ma J."/>
        </authorList>
    </citation>
    <scope>NUCLEOTIDE SEQUENCE [LARGE SCALE GENOMIC DNA]</scope>
    <source>
        <strain evidence="2">JCM 30846</strain>
    </source>
</reference>
<dbReference type="EMBL" id="BAABEP010000001">
    <property type="protein sequence ID" value="GAA3707740.1"/>
    <property type="molecule type" value="Genomic_DNA"/>
</dbReference>
<protein>
    <submittedName>
        <fullName evidence="1">Uncharacterized protein</fullName>
    </submittedName>
</protein>
<evidence type="ECO:0000313" key="1">
    <source>
        <dbReference type="EMBL" id="GAA3707740.1"/>
    </source>
</evidence>
<gene>
    <name evidence="1" type="ORF">GCM10023082_02240</name>
</gene>